<organism evidence="2 3">
    <name type="scientific">Mycolicibacterium komossense</name>
    <dbReference type="NCBI Taxonomy" id="1779"/>
    <lineage>
        <taxon>Bacteria</taxon>
        <taxon>Bacillati</taxon>
        <taxon>Actinomycetota</taxon>
        <taxon>Actinomycetes</taxon>
        <taxon>Mycobacteriales</taxon>
        <taxon>Mycobacteriaceae</taxon>
        <taxon>Mycolicibacterium</taxon>
    </lineage>
</organism>
<dbReference type="GO" id="GO:0032259">
    <property type="term" value="P:methylation"/>
    <property type="evidence" value="ECO:0007669"/>
    <property type="project" value="UniProtKB-KW"/>
</dbReference>
<dbReference type="Gene3D" id="3.40.50.150">
    <property type="entry name" value="Vaccinia Virus protein VP39"/>
    <property type="match status" value="1"/>
</dbReference>
<dbReference type="SUPFAM" id="SSF53335">
    <property type="entry name" value="S-adenosyl-L-methionine-dependent methyltransferases"/>
    <property type="match status" value="1"/>
</dbReference>
<evidence type="ECO:0000259" key="1">
    <source>
        <dbReference type="Pfam" id="PF05050"/>
    </source>
</evidence>
<keyword evidence="3" id="KW-1185">Reference proteome</keyword>
<sequence length="257" mass="29702">MELKKAVRTAQTYAAPLVDIKAWGQRELRRIRHSPSDSCYRAFEKLPVATGRQFLDIGANRGQTIDSFRLYQKATPILAFEPSAVLVRRLVKQYSEDPAVTIHPFGLGHENGHFDLFVPFYRGFMFDGLASFDYDSAHDWLNSEHIYGFKERHLKIEKIRCEVRIWDEVETSPDLVKIDVQGYEASVLRGGLQTIRNHRPTFLLENNSEFLHEDILFAEGYRRASYTNSRMILGELGAKNTFYFPEEKAEDIRASFS</sequence>
<feature type="domain" description="Methyltransferase FkbM" evidence="1">
    <location>
        <begin position="56"/>
        <end position="208"/>
    </location>
</feature>
<dbReference type="InterPro" id="IPR006342">
    <property type="entry name" value="FkbM_mtfrase"/>
</dbReference>
<dbReference type="Pfam" id="PF05050">
    <property type="entry name" value="Methyltransf_21"/>
    <property type="match status" value="1"/>
</dbReference>
<dbReference type="Proteomes" id="UP001526201">
    <property type="component" value="Unassembled WGS sequence"/>
</dbReference>
<dbReference type="PANTHER" id="PTHR34203">
    <property type="entry name" value="METHYLTRANSFERASE, FKBM FAMILY PROTEIN"/>
    <property type="match status" value="1"/>
</dbReference>
<dbReference type="EMBL" id="JACKTY010000029">
    <property type="protein sequence ID" value="MCV7227511.1"/>
    <property type="molecule type" value="Genomic_DNA"/>
</dbReference>
<dbReference type="InterPro" id="IPR029063">
    <property type="entry name" value="SAM-dependent_MTases_sf"/>
</dbReference>
<comment type="caution">
    <text evidence="2">The sequence shown here is derived from an EMBL/GenBank/DDBJ whole genome shotgun (WGS) entry which is preliminary data.</text>
</comment>
<dbReference type="PANTHER" id="PTHR34203:SF15">
    <property type="entry name" value="SLL1173 PROTEIN"/>
    <property type="match status" value="1"/>
</dbReference>
<dbReference type="RefSeq" id="WP_264068440.1">
    <property type="nucleotide sequence ID" value="NZ_JACKTY010000029.1"/>
</dbReference>
<evidence type="ECO:0000313" key="3">
    <source>
        <dbReference type="Proteomes" id="UP001526201"/>
    </source>
</evidence>
<keyword evidence="2" id="KW-0489">Methyltransferase</keyword>
<dbReference type="NCBIfam" id="TIGR01444">
    <property type="entry name" value="fkbM_fam"/>
    <property type="match status" value="1"/>
</dbReference>
<gene>
    <name evidence="2" type="ORF">H7J73_15875</name>
</gene>
<protein>
    <submittedName>
        <fullName evidence="2">FkbM family methyltransferase</fullName>
    </submittedName>
</protein>
<name>A0ABT3CDH9_9MYCO</name>
<reference evidence="2 3" key="1">
    <citation type="journal article" date="2022" name="BMC Genomics">
        <title>Comparative genome analysis of mycobacteria focusing on tRNA and non-coding RNA.</title>
        <authorList>
            <person name="Behra P.R.K."/>
            <person name="Pettersson B.M.F."/>
            <person name="Ramesh M."/>
            <person name="Das S."/>
            <person name="Dasgupta S."/>
            <person name="Kirsebom L.A."/>
        </authorList>
    </citation>
    <scope>NUCLEOTIDE SEQUENCE [LARGE SCALE GENOMIC DNA]</scope>
    <source>
        <strain evidence="2 3">DSM 44078</strain>
    </source>
</reference>
<dbReference type="GO" id="GO:0008168">
    <property type="term" value="F:methyltransferase activity"/>
    <property type="evidence" value="ECO:0007669"/>
    <property type="project" value="UniProtKB-KW"/>
</dbReference>
<keyword evidence="2" id="KW-0808">Transferase</keyword>
<dbReference type="InterPro" id="IPR052514">
    <property type="entry name" value="SAM-dependent_MTase"/>
</dbReference>
<proteinExistence type="predicted"/>
<accession>A0ABT3CDH9</accession>
<evidence type="ECO:0000313" key="2">
    <source>
        <dbReference type="EMBL" id="MCV7227511.1"/>
    </source>
</evidence>